<comment type="caution">
    <text evidence="1">The sequence shown here is derived from an EMBL/GenBank/DDBJ whole genome shotgun (WGS) entry which is preliminary data.</text>
</comment>
<proteinExistence type="predicted"/>
<name>A0A2A8C844_9BACI</name>
<organism evidence="1 2">
    <name type="scientific">Bacillus pseudomycoides</name>
    <dbReference type="NCBI Taxonomy" id="64104"/>
    <lineage>
        <taxon>Bacteria</taxon>
        <taxon>Bacillati</taxon>
        <taxon>Bacillota</taxon>
        <taxon>Bacilli</taxon>
        <taxon>Bacillales</taxon>
        <taxon>Bacillaceae</taxon>
        <taxon>Bacillus</taxon>
        <taxon>Bacillus cereus group</taxon>
    </lineage>
</organism>
<gene>
    <name evidence="1" type="ORF">CN613_07415</name>
</gene>
<reference evidence="1 2" key="1">
    <citation type="submission" date="2017-09" db="EMBL/GenBank/DDBJ databases">
        <title>Large-scale bioinformatics analysis of Bacillus genomes uncovers conserved roles of natural products in bacterial physiology.</title>
        <authorList>
            <consortium name="Agbiome Team Llc"/>
            <person name="Bleich R.M."/>
            <person name="Grubbs K.J."/>
            <person name="Santa Maria K.C."/>
            <person name="Allen S.E."/>
            <person name="Farag S."/>
            <person name="Shank E.A."/>
            <person name="Bowers A."/>
        </authorList>
    </citation>
    <scope>NUCLEOTIDE SEQUENCE [LARGE SCALE GENOMIC DNA]</scope>
    <source>
        <strain evidence="1 2">AFS009893</strain>
    </source>
</reference>
<sequence>MPFTTGPIENVGNQPANANRAKVKILNRTGGTLNGVLRSFRLDGTRTLIEQRNFSVAANASALVILSLVHSTLGQAAQYEVEIVPNQNGGLYSVYGVTPQDVIITAQRVLNTELTQIL</sequence>
<protein>
    <submittedName>
        <fullName evidence="1">ATPase</fullName>
    </submittedName>
</protein>
<accession>A0A2A8C844</accession>
<evidence type="ECO:0000313" key="1">
    <source>
        <dbReference type="EMBL" id="PEM70787.1"/>
    </source>
</evidence>
<dbReference type="Proteomes" id="UP000219775">
    <property type="component" value="Unassembled WGS sequence"/>
</dbReference>
<dbReference type="EMBL" id="NUDP01000030">
    <property type="protein sequence ID" value="PEM70787.1"/>
    <property type="molecule type" value="Genomic_DNA"/>
</dbReference>
<dbReference type="RefSeq" id="WP_097847890.1">
    <property type="nucleotide sequence ID" value="NZ_NUBT01000061.1"/>
</dbReference>
<dbReference type="AlphaFoldDB" id="A0A2A8C844"/>
<evidence type="ECO:0000313" key="2">
    <source>
        <dbReference type="Proteomes" id="UP000219775"/>
    </source>
</evidence>